<proteinExistence type="predicted"/>
<feature type="transmembrane region" description="Helical" evidence="5">
    <location>
        <begin position="141"/>
        <end position="165"/>
    </location>
</feature>
<dbReference type="PANTHER" id="PTHR10671">
    <property type="entry name" value="EPITHELIAL MEMBRANE PROTEIN-RELATED"/>
    <property type="match status" value="1"/>
</dbReference>
<keyword evidence="3 5" id="KW-1133">Transmembrane helix</keyword>
<comment type="caution">
    <text evidence="6">The sequence shown here is derived from an EMBL/GenBank/DDBJ whole genome shotgun (WGS) entry which is preliminary data.</text>
</comment>
<sequence length="169" mass="17565">MEGIINYINYVALGCSALALILDIVALALPNWVSSSNINYGLWKFCSTISNRENNCMDLTNGIHGADLSGFIIATRALTIIGLLLLVAAIAMAVLKIFIIKDKLFLSLGAAASANAAGGLTLIGVIVFAVKTNESSVNADILGAGFRLAVVAGVIPIVAGIMFIIGKNK</sequence>
<evidence type="ECO:0000256" key="3">
    <source>
        <dbReference type="ARBA" id="ARBA00022989"/>
    </source>
</evidence>
<dbReference type="Gene3D" id="1.20.140.150">
    <property type="match status" value="1"/>
</dbReference>
<dbReference type="InterPro" id="IPR050579">
    <property type="entry name" value="PMP-22/EMP/MP20-like"/>
</dbReference>
<evidence type="ECO:0000256" key="5">
    <source>
        <dbReference type="SAM" id="Phobius"/>
    </source>
</evidence>
<feature type="transmembrane region" description="Helical" evidence="5">
    <location>
        <begin position="77"/>
        <end position="98"/>
    </location>
</feature>
<evidence type="ECO:0000256" key="4">
    <source>
        <dbReference type="ARBA" id="ARBA00023136"/>
    </source>
</evidence>
<accession>A0AAE0VQ84</accession>
<reference evidence="6" key="1">
    <citation type="journal article" date="2021" name="Genome Biol. Evol.">
        <title>A High-Quality Reference Genome for a Parasitic Bivalve with Doubly Uniparental Inheritance (Bivalvia: Unionida).</title>
        <authorList>
            <person name="Smith C.H."/>
        </authorList>
    </citation>
    <scope>NUCLEOTIDE SEQUENCE</scope>
    <source>
        <strain evidence="6">CHS0354</strain>
    </source>
</reference>
<dbReference type="EMBL" id="JAEAOA010001475">
    <property type="protein sequence ID" value="KAK3585000.1"/>
    <property type="molecule type" value="Genomic_DNA"/>
</dbReference>
<reference evidence="6" key="3">
    <citation type="submission" date="2023-05" db="EMBL/GenBank/DDBJ databases">
        <authorList>
            <person name="Smith C.H."/>
        </authorList>
    </citation>
    <scope>NUCLEOTIDE SEQUENCE</scope>
    <source>
        <strain evidence="6">CHS0354</strain>
        <tissue evidence="6">Mantle</tissue>
    </source>
</reference>
<feature type="transmembrane region" description="Helical" evidence="5">
    <location>
        <begin position="105"/>
        <end position="129"/>
    </location>
</feature>
<dbReference type="InterPro" id="IPR017974">
    <property type="entry name" value="Claudin_CS"/>
</dbReference>
<reference evidence="6" key="2">
    <citation type="journal article" date="2021" name="Genome Biol. Evol.">
        <title>Developing a high-quality reference genome for a parasitic bivalve with doubly uniparental inheritance (Bivalvia: Unionida).</title>
        <authorList>
            <person name="Smith C.H."/>
        </authorList>
    </citation>
    <scope>NUCLEOTIDE SEQUENCE</scope>
    <source>
        <strain evidence="6">CHS0354</strain>
        <tissue evidence="6">Mantle</tissue>
    </source>
</reference>
<organism evidence="6 7">
    <name type="scientific">Potamilus streckersoni</name>
    <dbReference type="NCBI Taxonomy" id="2493646"/>
    <lineage>
        <taxon>Eukaryota</taxon>
        <taxon>Metazoa</taxon>
        <taxon>Spiralia</taxon>
        <taxon>Lophotrochozoa</taxon>
        <taxon>Mollusca</taxon>
        <taxon>Bivalvia</taxon>
        <taxon>Autobranchia</taxon>
        <taxon>Heteroconchia</taxon>
        <taxon>Palaeoheterodonta</taxon>
        <taxon>Unionida</taxon>
        <taxon>Unionoidea</taxon>
        <taxon>Unionidae</taxon>
        <taxon>Ambleminae</taxon>
        <taxon>Lampsilini</taxon>
        <taxon>Potamilus</taxon>
    </lineage>
</organism>
<protein>
    <submittedName>
        <fullName evidence="6">Uncharacterized protein</fullName>
    </submittedName>
</protein>
<keyword evidence="2 5" id="KW-0812">Transmembrane</keyword>
<name>A0AAE0VQ84_9BIVA</name>
<dbReference type="PANTHER" id="PTHR10671:SF108">
    <property type="entry name" value="CLAUDIN FAMILY PROTEIN-RELATED"/>
    <property type="match status" value="1"/>
</dbReference>
<dbReference type="GO" id="GO:0005886">
    <property type="term" value="C:plasma membrane"/>
    <property type="evidence" value="ECO:0007669"/>
    <property type="project" value="TreeGrafter"/>
</dbReference>
<evidence type="ECO:0000256" key="2">
    <source>
        <dbReference type="ARBA" id="ARBA00022692"/>
    </source>
</evidence>
<keyword evidence="7" id="KW-1185">Reference proteome</keyword>
<evidence type="ECO:0000313" key="7">
    <source>
        <dbReference type="Proteomes" id="UP001195483"/>
    </source>
</evidence>
<keyword evidence="4 5" id="KW-0472">Membrane</keyword>
<dbReference type="Proteomes" id="UP001195483">
    <property type="component" value="Unassembled WGS sequence"/>
</dbReference>
<feature type="transmembrane region" description="Helical" evidence="5">
    <location>
        <begin position="7"/>
        <end position="29"/>
    </location>
</feature>
<dbReference type="AlphaFoldDB" id="A0AAE0VQ84"/>
<dbReference type="PROSITE" id="PS01346">
    <property type="entry name" value="CLAUDIN"/>
    <property type="match status" value="1"/>
</dbReference>
<comment type="subcellular location">
    <subcellularLocation>
        <location evidence="1">Membrane</location>
        <topology evidence="1">Multi-pass membrane protein</topology>
    </subcellularLocation>
</comment>
<evidence type="ECO:0000256" key="1">
    <source>
        <dbReference type="ARBA" id="ARBA00004141"/>
    </source>
</evidence>
<gene>
    <name evidence="6" type="ORF">CHS0354_024912</name>
</gene>
<evidence type="ECO:0000313" key="6">
    <source>
        <dbReference type="EMBL" id="KAK3585000.1"/>
    </source>
</evidence>